<dbReference type="KEGG" id="taci:TDSAC_0975"/>
<keyword evidence="3 6" id="KW-0812">Transmembrane</keyword>
<keyword evidence="5 6" id="KW-0472">Membrane</keyword>
<proteinExistence type="predicted"/>
<evidence type="ECO:0000313" key="9">
    <source>
        <dbReference type="Proteomes" id="UP000244792"/>
    </source>
</evidence>
<keyword evidence="4 6" id="KW-1133">Transmembrane helix</keyword>
<dbReference type="InterPro" id="IPR052159">
    <property type="entry name" value="Competence_DNA_uptake"/>
</dbReference>
<evidence type="ECO:0000256" key="1">
    <source>
        <dbReference type="ARBA" id="ARBA00004651"/>
    </source>
</evidence>
<evidence type="ECO:0000256" key="5">
    <source>
        <dbReference type="ARBA" id="ARBA00023136"/>
    </source>
</evidence>
<feature type="transmembrane region" description="Helical" evidence="6">
    <location>
        <begin position="386"/>
        <end position="405"/>
    </location>
</feature>
<evidence type="ECO:0000256" key="4">
    <source>
        <dbReference type="ARBA" id="ARBA00022989"/>
    </source>
</evidence>
<feature type="transmembrane region" description="Helical" evidence="6">
    <location>
        <begin position="281"/>
        <end position="313"/>
    </location>
</feature>
<evidence type="ECO:0000256" key="6">
    <source>
        <dbReference type="SAM" id="Phobius"/>
    </source>
</evidence>
<dbReference type="InterPro" id="IPR004477">
    <property type="entry name" value="ComEC_N"/>
</dbReference>
<feature type="transmembrane region" description="Helical" evidence="6">
    <location>
        <begin position="360"/>
        <end position="380"/>
    </location>
</feature>
<gene>
    <name evidence="8" type="ORF">TDSAC_0975</name>
</gene>
<sequence>MIWRYPLILPSLSFCSGIFLYYNYSIFALLVYFFTSLLLFLISFEIGKIKFYILIILISLALLFSGLAISYCRDLSKFSYKSFFFSAFVINQKNNLLKVFLQSPKYFSSKIERVIYRGKTNFQQGDNILFDGEIIGNSLIIANKIEKTGENNIFFFKKYVEDAIKKNMPDQTGKVFGAMLYGDDLFQPPKEVYNAFNRTGLLHILVVSGAQVSMIFSLFFYFLKRMSINPILSFIVISFFTSLFCLNVGLDPPVIRAGGLILFVALAELFRINYSSFNLTLLVMILFLIFDPYTLFDISFQLTFLCIFAMFFAGEIRRKLDFKNYVIELFLLSFSVFIFLFPVIVNYFNNVSFLSLFTNIFITPFLEIFLLIGFVLSFFMTISGFFSQYIGYFITYITDLVIYIVKGWSNFPLSSVLFAKMPLFSVYLYYLILALVIFNKYNSVIFYIFIVFLISSLLFIKTTDIKVYNDKKGVVIESGEGRFEFIRQGENCVVKAPTTSFSISRTQIFKPFKDIIVLCDEDVIKIYRDYRLIYPNIYNYEKR</sequence>
<feature type="transmembrane region" description="Helical" evidence="6">
    <location>
        <begin position="325"/>
        <end position="348"/>
    </location>
</feature>
<reference evidence="8 9" key="1">
    <citation type="submission" date="2017-04" db="EMBL/GenBank/DDBJ databases">
        <title>Genomic insights into metabolism of Thermodesulfobium acidiphilum.</title>
        <authorList>
            <person name="Toshchakov S.V."/>
            <person name="Frolov E.N."/>
            <person name="Kublanov I.V."/>
            <person name="Samarov N.I."/>
            <person name="Novikov A."/>
            <person name="Lebedinsky A.V."/>
            <person name="Bonch-Osmolovskaya E.A."/>
            <person name="Chernyh N.A."/>
        </authorList>
    </citation>
    <scope>NUCLEOTIDE SEQUENCE [LARGE SCALE GENOMIC DNA]</scope>
    <source>
        <strain evidence="8 9">3127-1</strain>
    </source>
</reference>
<dbReference type="Proteomes" id="UP000244792">
    <property type="component" value="Chromosome"/>
</dbReference>
<comment type="subcellular location">
    <subcellularLocation>
        <location evidence="1">Cell membrane</location>
        <topology evidence="1">Multi-pass membrane protein</topology>
    </subcellularLocation>
</comment>
<dbReference type="NCBIfam" id="TIGR00360">
    <property type="entry name" value="ComEC_N-term"/>
    <property type="match status" value="1"/>
</dbReference>
<feature type="transmembrane region" description="Helical" evidence="6">
    <location>
        <begin position="51"/>
        <end position="71"/>
    </location>
</feature>
<evidence type="ECO:0000256" key="2">
    <source>
        <dbReference type="ARBA" id="ARBA00022475"/>
    </source>
</evidence>
<organism evidence="8 9">
    <name type="scientific">Thermodesulfobium acidiphilum</name>
    <dbReference type="NCBI Taxonomy" id="1794699"/>
    <lineage>
        <taxon>Bacteria</taxon>
        <taxon>Pseudomonadati</taxon>
        <taxon>Thermodesulfobiota</taxon>
        <taxon>Thermodesulfobiia</taxon>
        <taxon>Thermodesulfobiales</taxon>
        <taxon>Thermodesulfobiaceae</taxon>
        <taxon>Thermodesulfobium</taxon>
    </lineage>
</organism>
<feature type="transmembrane region" description="Helical" evidence="6">
    <location>
        <begin position="417"/>
        <end position="438"/>
    </location>
</feature>
<name>A0A2R4W0X0_THEAF</name>
<protein>
    <submittedName>
        <fullName evidence="8">Competence protein ComEC</fullName>
    </submittedName>
</protein>
<feature type="transmembrane region" description="Helical" evidence="6">
    <location>
        <begin position="20"/>
        <end position="44"/>
    </location>
</feature>
<dbReference type="PANTHER" id="PTHR30619:SF1">
    <property type="entry name" value="RECOMBINATION PROTEIN 2"/>
    <property type="match status" value="1"/>
</dbReference>
<dbReference type="GO" id="GO:0005886">
    <property type="term" value="C:plasma membrane"/>
    <property type="evidence" value="ECO:0007669"/>
    <property type="project" value="UniProtKB-SubCell"/>
</dbReference>
<feature type="domain" description="ComEC/Rec2-related protein" evidence="7">
    <location>
        <begin position="188"/>
        <end position="438"/>
    </location>
</feature>
<dbReference type="Pfam" id="PF03772">
    <property type="entry name" value="Competence"/>
    <property type="match status" value="1"/>
</dbReference>
<accession>A0A2R4W0X0</accession>
<dbReference type="AlphaFoldDB" id="A0A2R4W0X0"/>
<feature type="transmembrane region" description="Helical" evidence="6">
    <location>
        <begin position="444"/>
        <end position="462"/>
    </location>
</feature>
<dbReference type="PANTHER" id="PTHR30619">
    <property type="entry name" value="DNA INTERNALIZATION/COMPETENCE PROTEIN COMEC/REC2"/>
    <property type="match status" value="1"/>
</dbReference>
<evidence type="ECO:0000259" key="7">
    <source>
        <dbReference type="Pfam" id="PF03772"/>
    </source>
</evidence>
<evidence type="ECO:0000256" key="3">
    <source>
        <dbReference type="ARBA" id="ARBA00022692"/>
    </source>
</evidence>
<feature type="transmembrane region" description="Helical" evidence="6">
    <location>
        <begin position="201"/>
        <end position="223"/>
    </location>
</feature>
<keyword evidence="2" id="KW-1003">Cell membrane</keyword>
<evidence type="ECO:0000313" key="8">
    <source>
        <dbReference type="EMBL" id="AWB10328.1"/>
    </source>
</evidence>
<dbReference type="EMBL" id="CP020921">
    <property type="protein sequence ID" value="AWB10328.1"/>
    <property type="molecule type" value="Genomic_DNA"/>
</dbReference>
<feature type="transmembrane region" description="Helical" evidence="6">
    <location>
        <begin position="230"/>
        <end position="249"/>
    </location>
</feature>
<keyword evidence="9" id="KW-1185">Reference proteome</keyword>